<dbReference type="PANTHER" id="PTHR30203:SF33">
    <property type="entry name" value="BLR4455 PROTEIN"/>
    <property type="match status" value="1"/>
</dbReference>
<evidence type="ECO:0000256" key="2">
    <source>
        <dbReference type="RuleBase" id="RU362097"/>
    </source>
</evidence>
<keyword evidence="2" id="KW-0564">Palmitate</keyword>
<proteinExistence type="inferred from homology"/>
<dbReference type="Gene3D" id="1.20.1600.10">
    <property type="entry name" value="Outer membrane efflux proteins (OEP)"/>
    <property type="match status" value="1"/>
</dbReference>
<dbReference type="EMBL" id="JAJNCT010000005">
    <property type="protein sequence ID" value="MCD2164341.1"/>
    <property type="molecule type" value="Genomic_DNA"/>
</dbReference>
<comment type="caution">
    <text evidence="4">The sequence shown here is derived from an EMBL/GenBank/DDBJ whole genome shotgun (WGS) entry which is preliminary data.</text>
</comment>
<dbReference type="RefSeq" id="WP_230771599.1">
    <property type="nucleotide sequence ID" value="NZ_JAJNCT010000005.1"/>
</dbReference>
<keyword evidence="2" id="KW-0812">Transmembrane</keyword>
<dbReference type="InterPro" id="IPR003423">
    <property type="entry name" value="OMP_efflux"/>
</dbReference>
<dbReference type="AlphaFoldDB" id="A0AAW4XSZ5"/>
<feature type="coiled-coil region" evidence="3">
    <location>
        <begin position="194"/>
        <end position="221"/>
    </location>
</feature>
<name>A0AAW4XSZ5_9BURK</name>
<feature type="signal peptide" evidence="2">
    <location>
        <begin position="1"/>
        <end position="39"/>
    </location>
</feature>
<dbReference type="Proteomes" id="UP001199260">
    <property type="component" value="Unassembled WGS sequence"/>
</dbReference>
<sequence length="484" mass="50910">MTPSFAFSPSLRAARPAPLLRSLALALCCAGLLSACSVAPVYQVPTTPAPASFKEAGALWQSAQPNDAVDRGDWWTLFADEQLNQLAAQVQVDNQNIAAAAAAVQQAQAALRVEQAGLLPSVNGTLGQTRQGGGQSNGNGSASLGISAAWDADLWGRLRESVSAAQSSAQASEADLAAARLSAVGSLVQNYFRLREADAEMQILQQSIEGYQRSLRIAQNRYDVGVEARTAVLQAQTTLTNTQASVESLRQSRQTYEHAIAVLTGQAPAQFDLPPAAWNVTVPEIPGVVPSTLLERRPDIAAAERAVAAANAQIGVAQAAYYPSLSLSGSLNRSGSNLGNLFSASGLLWSLGASLSQSIFNAGATTAQVDSARAAHAARTATYRQSVLAAFQAVEDVLSNVAALNAQKPLLQQSLDSAEKVEQQMLNRYQQGQVPYTDVVTAQATALSARRSLIQLQLNQQLAAAQLIQELGGGWHADWMKPGA</sequence>
<keyword evidence="3" id="KW-0175">Coiled coil</keyword>
<accession>A0AAW4XSZ5</accession>
<protein>
    <submittedName>
        <fullName evidence="4">Efflux transporter outer membrane subunit</fullName>
    </submittedName>
</protein>
<keyword evidence="5" id="KW-1185">Reference proteome</keyword>
<keyword evidence="2" id="KW-0449">Lipoprotein</keyword>
<dbReference type="SUPFAM" id="SSF56954">
    <property type="entry name" value="Outer membrane efflux proteins (OEP)"/>
    <property type="match status" value="1"/>
</dbReference>
<evidence type="ECO:0000256" key="3">
    <source>
        <dbReference type="SAM" id="Coils"/>
    </source>
</evidence>
<comment type="similarity">
    <text evidence="1 2">Belongs to the outer membrane factor (OMF) (TC 1.B.17) family.</text>
</comment>
<dbReference type="GO" id="GO:0015562">
    <property type="term" value="F:efflux transmembrane transporter activity"/>
    <property type="evidence" value="ECO:0007669"/>
    <property type="project" value="InterPro"/>
</dbReference>
<dbReference type="Gene3D" id="2.20.200.10">
    <property type="entry name" value="Outer membrane efflux proteins (OEP)"/>
    <property type="match status" value="1"/>
</dbReference>
<keyword evidence="2" id="KW-1134">Transmembrane beta strand</keyword>
<dbReference type="Pfam" id="PF02321">
    <property type="entry name" value="OEP"/>
    <property type="match status" value="2"/>
</dbReference>
<keyword evidence="2" id="KW-0732">Signal</keyword>
<dbReference type="GO" id="GO:0005886">
    <property type="term" value="C:plasma membrane"/>
    <property type="evidence" value="ECO:0007669"/>
    <property type="project" value="UniProtKB-SubCell"/>
</dbReference>
<dbReference type="NCBIfam" id="TIGR01845">
    <property type="entry name" value="outer_NodT"/>
    <property type="match status" value="1"/>
</dbReference>
<keyword evidence="2" id="KW-0472">Membrane</keyword>
<organism evidence="4 5">
    <name type="scientific">Comamonas koreensis</name>
    <dbReference type="NCBI Taxonomy" id="160825"/>
    <lineage>
        <taxon>Bacteria</taxon>
        <taxon>Pseudomonadati</taxon>
        <taxon>Pseudomonadota</taxon>
        <taxon>Betaproteobacteria</taxon>
        <taxon>Burkholderiales</taxon>
        <taxon>Comamonadaceae</taxon>
        <taxon>Comamonas</taxon>
    </lineage>
</organism>
<evidence type="ECO:0000313" key="5">
    <source>
        <dbReference type="Proteomes" id="UP001199260"/>
    </source>
</evidence>
<gene>
    <name evidence="4" type="ORF">LPW39_04250</name>
</gene>
<reference evidence="4 5" key="1">
    <citation type="submission" date="2021-11" db="EMBL/GenBank/DDBJ databases">
        <title>Genome sequence.</title>
        <authorList>
            <person name="Sun Q."/>
        </authorList>
    </citation>
    <scope>NUCLEOTIDE SEQUENCE [LARGE SCALE GENOMIC DNA]</scope>
    <source>
        <strain evidence="4 5">KCTC 12005</strain>
    </source>
</reference>
<comment type="subcellular location">
    <subcellularLocation>
        <location evidence="2">Cell membrane</location>
        <topology evidence="2">Lipid-anchor</topology>
    </subcellularLocation>
</comment>
<feature type="chain" id="PRO_5043093080" evidence="2">
    <location>
        <begin position="40"/>
        <end position="484"/>
    </location>
</feature>
<evidence type="ECO:0000256" key="1">
    <source>
        <dbReference type="ARBA" id="ARBA00007613"/>
    </source>
</evidence>
<dbReference type="PANTHER" id="PTHR30203">
    <property type="entry name" value="OUTER MEMBRANE CATION EFFLUX PROTEIN"/>
    <property type="match status" value="1"/>
</dbReference>
<evidence type="ECO:0000313" key="4">
    <source>
        <dbReference type="EMBL" id="MCD2164341.1"/>
    </source>
</evidence>
<dbReference type="InterPro" id="IPR010131">
    <property type="entry name" value="MdtP/NodT-like"/>
</dbReference>